<proteinExistence type="predicted"/>
<accession>A0ABM8EE44</accession>
<organism evidence="2 3">
    <name type="scientific">Methylocystis iwaonis</name>
    <dbReference type="NCBI Taxonomy" id="2885079"/>
    <lineage>
        <taxon>Bacteria</taxon>
        <taxon>Pseudomonadati</taxon>
        <taxon>Pseudomonadota</taxon>
        <taxon>Alphaproteobacteria</taxon>
        <taxon>Hyphomicrobiales</taxon>
        <taxon>Methylocystaceae</taxon>
        <taxon>Methylocystis</taxon>
    </lineage>
</organism>
<evidence type="ECO:0000313" key="3">
    <source>
        <dbReference type="Proteomes" id="UP001317629"/>
    </source>
</evidence>
<dbReference type="RefSeq" id="WP_281932244.1">
    <property type="nucleotide sequence ID" value="NZ_AP027143.1"/>
</dbReference>
<evidence type="ECO:0000256" key="1">
    <source>
        <dbReference type="SAM" id="MobiDB-lite"/>
    </source>
</evidence>
<name>A0ABM8EE44_9HYPH</name>
<keyword evidence="3" id="KW-1185">Reference proteome</keyword>
<evidence type="ECO:0000313" key="2">
    <source>
        <dbReference type="EMBL" id="BDV36275.1"/>
    </source>
</evidence>
<dbReference type="EMBL" id="AP027143">
    <property type="protein sequence ID" value="BDV36275.1"/>
    <property type="molecule type" value="Genomic_DNA"/>
</dbReference>
<gene>
    <name evidence="2" type="ORF">SS37A_38050</name>
</gene>
<dbReference type="Proteomes" id="UP001317629">
    <property type="component" value="Plasmid pSS37A-Re-1"/>
</dbReference>
<keyword evidence="2" id="KW-0614">Plasmid</keyword>
<reference evidence="2 3" key="1">
    <citation type="journal article" date="2023" name="Int. J. Syst. Evol. Microbiol.">
        <title>Methylocystis iwaonis sp. nov., a type II methane-oxidizing bacterium from surface soil of a rice paddy field in Japan, and emended description of the genus Methylocystis (ex Whittenbury et al. 1970) Bowman et al. 1993.</title>
        <authorList>
            <person name="Kaise H."/>
            <person name="Sawadogo J.B."/>
            <person name="Alam M.S."/>
            <person name="Ueno C."/>
            <person name="Dianou D."/>
            <person name="Shinjo R."/>
            <person name="Asakawa S."/>
        </authorList>
    </citation>
    <scope>NUCLEOTIDE SEQUENCE [LARGE SCALE GENOMIC DNA]</scope>
    <source>
        <strain evidence="2 3">SS37A-Re</strain>
    </source>
</reference>
<feature type="region of interest" description="Disordered" evidence="1">
    <location>
        <begin position="172"/>
        <end position="196"/>
    </location>
</feature>
<evidence type="ECO:0008006" key="4">
    <source>
        <dbReference type="Google" id="ProtNLM"/>
    </source>
</evidence>
<sequence length="196" mass="22381">MIDRLRKRAVVFWREQHSALLVALLLTFAVATGFELVAWRRALATNDTIELLRTGHDIQIDADARSELLFARIAFLTKRDELDQSRGLLEALDRVGDTQTRARGHYLLANALLRVALAHIERSELEAAAPFVNLSKREYRRALQLDPEFWDAKYNFDVAARLVRDFPDFERTSGDELSADPKKLWTDIPGKPKGLP</sequence>
<geneLocation type="plasmid" evidence="2 3">
    <name>pSS37A-Re-1</name>
</geneLocation>
<feature type="compositionally biased region" description="Basic and acidic residues" evidence="1">
    <location>
        <begin position="172"/>
        <end position="185"/>
    </location>
</feature>
<protein>
    <recommendedName>
        <fullName evidence="4">MxaK protein</fullName>
    </recommendedName>
</protein>